<sequence length="233" mass="26095">MERRDIRYLIITAGGSGTRMASPVPKQFIRIGGHPILRRTIDRFISYSPDFRIILVLPDDKRRLWLDYCEQAGYSIGPHIIASGGITRFHSVKNALKYVERGAVAAVHDGVRPFPPLQMLDSVFKLSYTVPAVCPAIPSSDTLRRLERSGNSVFSTSDIDRSSVYRVQTPQVFYSEILIDAYDRPYSDRFTDDASVVEASGCKVRYVPGSKYNIKITTPEDLVIAGKLYEAGL</sequence>
<proteinExistence type="inferred from homology"/>
<comment type="pathway">
    <text evidence="3">Isoprenoid biosynthesis; isopentenyl diphosphate biosynthesis via DXP pathway; isopentenyl diphosphate from 1-deoxy-D-xylulose 5-phosphate: step 2/6.</text>
</comment>
<dbReference type="InterPro" id="IPR029044">
    <property type="entry name" value="Nucleotide-diphossugar_trans"/>
</dbReference>
<comment type="function">
    <text evidence="3">Catalyzes the formation of 4-diphosphocytidyl-2-C-methyl-D-erythritol from CTP and 2-C-methyl-D-erythritol 4-phosphate (MEP).</text>
</comment>
<dbReference type="InterPro" id="IPR034683">
    <property type="entry name" value="IspD/TarI"/>
</dbReference>
<dbReference type="Gene3D" id="3.90.550.10">
    <property type="entry name" value="Spore Coat Polysaccharide Biosynthesis Protein SpsA, Chain A"/>
    <property type="match status" value="1"/>
</dbReference>
<dbReference type="GO" id="GO:0019288">
    <property type="term" value="P:isopentenyl diphosphate biosynthetic process, methylerythritol 4-phosphate pathway"/>
    <property type="evidence" value="ECO:0007669"/>
    <property type="project" value="UniProtKB-UniRule"/>
</dbReference>
<accession>A0A9D9I5V9</accession>
<dbReference type="AlphaFoldDB" id="A0A9D9I5V9"/>
<evidence type="ECO:0000313" key="5">
    <source>
        <dbReference type="Proteomes" id="UP000823597"/>
    </source>
</evidence>
<gene>
    <name evidence="3" type="primary">ispD</name>
    <name evidence="4" type="ORF">IAB93_07200</name>
</gene>
<dbReference type="SUPFAM" id="SSF53448">
    <property type="entry name" value="Nucleotide-diphospho-sugar transferases"/>
    <property type="match status" value="1"/>
</dbReference>
<dbReference type="EC" id="2.7.7.60" evidence="3"/>
<dbReference type="PANTHER" id="PTHR32125">
    <property type="entry name" value="2-C-METHYL-D-ERYTHRITOL 4-PHOSPHATE CYTIDYLYLTRANSFERASE, CHLOROPLASTIC"/>
    <property type="match status" value="1"/>
</dbReference>
<dbReference type="CDD" id="cd02516">
    <property type="entry name" value="CDP-ME_synthetase"/>
    <property type="match status" value="1"/>
</dbReference>
<keyword evidence="2 3" id="KW-0548">Nucleotidyltransferase</keyword>
<reference evidence="4" key="2">
    <citation type="journal article" date="2021" name="PeerJ">
        <title>Extensive microbial diversity within the chicken gut microbiome revealed by metagenomics and culture.</title>
        <authorList>
            <person name="Gilroy R."/>
            <person name="Ravi A."/>
            <person name="Getino M."/>
            <person name="Pursley I."/>
            <person name="Horton D.L."/>
            <person name="Alikhan N.F."/>
            <person name="Baker D."/>
            <person name="Gharbi K."/>
            <person name="Hall N."/>
            <person name="Watson M."/>
            <person name="Adriaenssens E.M."/>
            <person name="Foster-Nyarko E."/>
            <person name="Jarju S."/>
            <person name="Secka A."/>
            <person name="Antonio M."/>
            <person name="Oren A."/>
            <person name="Chaudhuri R.R."/>
            <person name="La Ragione R."/>
            <person name="Hildebrand F."/>
            <person name="Pallen M.J."/>
        </authorList>
    </citation>
    <scope>NUCLEOTIDE SEQUENCE</scope>
    <source>
        <strain evidence="4">10037</strain>
    </source>
</reference>
<dbReference type="Proteomes" id="UP000823597">
    <property type="component" value="Unassembled WGS sequence"/>
</dbReference>
<feature type="site" description="Transition state stabilizer" evidence="3">
    <location>
        <position position="19"/>
    </location>
</feature>
<dbReference type="PANTHER" id="PTHR32125:SF4">
    <property type="entry name" value="2-C-METHYL-D-ERYTHRITOL 4-PHOSPHATE CYTIDYLYLTRANSFERASE, CHLOROPLASTIC"/>
    <property type="match status" value="1"/>
</dbReference>
<comment type="catalytic activity">
    <reaction evidence="3">
        <text>2-C-methyl-D-erythritol 4-phosphate + CTP + H(+) = 4-CDP-2-C-methyl-D-erythritol + diphosphate</text>
        <dbReference type="Rhea" id="RHEA:13429"/>
        <dbReference type="ChEBI" id="CHEBI:15378"/>
        <dbReference type="ChEBI" id="CHEBI:33019"/>
        <dbReference type="ChEBI" id="CHEBI:37563"/>
        <dbReference type="ChEBI" id="CHEBI:57823"/>
        <dbReference type="ChEBI" id="CHEBI:58262"/>
        <dbReference type="EC" id="2.7.7.60"/>
    </reaction>
</comment>
<evidence type="ECO:0000256" key="3">
    <source>
        <dbReference type="HAMAP-Rule" id="MF_00108"/>
    </source>
</evidence>
<dbReference type="InterPro" id="IPR050088">
    <property type="entry name" value="IspD/TarI_cytidylyltransf_bact"/>
</dbReference>
<dbReference type="FunFam" id="3.90.550.10:FF:000003">
    <property type="entry name" value="2-C-methyl-D-erythritol 4-phosphate cytidylyltransferase"/>
    <property type="match status" value="1"/>
</dbReference>
<feature type="site" description="Positions MEP for the nucleophilic attack" evidence="3">
    <location>
        <position position="161"/>
    </location>
</feature>
<evidence type="ECO:0000256" key="1">
    <source>
        <dbReference type="ARBA" id="ARBA00022679"/>
    </source>
</evidence>
<dbReference type="Pfam" id="PF01128">
    <property type="entry name" value="IspD"/>
    <property type="match status" value="1"/>
</dbReference>
<keyword evidence="1 3" id="KW-0808">Transferase</keyword>
<dbReference type="HAMAP" id="MF_00108">
    <property type="entry name" value="IspD"/>
    <property type="match status" value="1"/>
</dbReference>
<dbReference type="GO" id="GO:0050518">
    <property type="term" value="F:2-C-methyl-D-erythritol 4-phosphate cytidylyltransferase activity"/>
    <property type="evidence" value="ECO:0007669"/>
    <property type="project" value="UniProtKB-UniRule"/>
</dbReference>
<reference evidence="4" key="1">
    <citation type="submission" date="2020-10" db="EMBL/GenBank/DDBJ databases">
        <authorList>
            <person name="Gilroy R."/>
        </authorList>
    </citation>
    <scope>NUCLEOTIDE SEQUENCE</scope>
    <source>
        <strain evidence="4">10037</strain>
    </source>
</reference>
<dbReference type="InterPro" id="IPR001228">
    <property type="entry name" value="IspD"/>
</dbReference>
<name>A0A9D9I5V9_9BACT</name>
<organism evidence="4 5">
    <name type="scientific">Candidatus Merdivivens pullistercoris</name>
    <dbReference type="NCBI Taxonomy" id="2840873"/>
    <lineage>
        <taxon>Bacteria</taxon>
        <taxon>Pseudomonadati</taxon>
        <taxon>Bacteroidota</taxon>
        <taxon>Bacteroidia</taxon>
        <taxon>Bacteroidales</taxon>
        <taxon>Muribaculaceae</taxon>
        <taxon>Muribaculaceae incertae sedis</taxon>
        <taxon>Candidatus Merdivivens</taxon>
    </lineage>
</organism>
<evidence type="ECO:0000313" key="4">
    <source>
        <dbReference type="EMBL" id="MBO8465763.1"/>
    </source>
</evidence>
<keyword evidence="3" id="KW-0414">Isoprene biosynthesis</keyword>
<dbReference type="EMBL" id="JADIME010000076">
    <property type="protein sequence ID" value="MBO8465763.1"/>
    <property type="molecule type" value="Genomic_DNA"/>
</dbReference>
<evidence type="ECO:0000256" key="2">
    <source>
        <dbReference type="ARBA" id="ARBA00022695"/>
    </source>
</evidence>
<comment type="caution">
    <text evidence="4">The sequence shown here is derived from an EMBL/GenBank/DDBJ whole genome shotgun (WGS) entry which is preliminary data.</text>
</comment>
<protein>
    <recommendedName>
        <fullName evidence="3">2-C-methyl-D-erythritol 4-phosphate cytidylyltransferase</fullName>
        <ecNumber evidence="3">2.7.7.60</ecNumber>
    </recommendedName>
    <alternativeName>
        <fullName evidence="3">4-diphosphocytidyl-2C-methyl-D-erythritol synthase</fullName>
    </alternativeName>
    <alternativeName>
        <fullName evidence="3">MEP cytidylyltransferase</fullName>
        <shortName evidence="3">MCT</shortName>
    </alternativeName>
</protein>
<feature type="site" description="Positions MEP for the nucleophilic attack" evidence="3">
    <location>
        <position position="215"/>
    </location>
</feature>
<feature type="site" description="Transition state stabilizer" evidence="3">
    <location>
        <position position="26"/>
    </location>
</feature>
<comment type="similarity">
    <text evidence="3">Belongs to the IspD/TarI cytidylyltransferase family. IspD subfamily.</text>
</comment>